<dbReference type="Gene3D" id="3.30.110.90">
    <property type="entry name" value="Amidohydrolase"/>
    <property type="match status" value="1"/>
</dbReference>
<keyword evidence="3" id="KW-1185">Reference proteome</keyword>
<proteinExistence type="predicted"/>
<reference evidence="2 3" key="1">
    <citation type="submission" date="2021-12" db="EMBL/GenBank/DDBJ databases">
        <title>Genome sequencing of bacteria with rrn-lacking chromosome and rrn-plasmid.</title>
        <authorList>
            <person name="Anda M."/>
            <person name="Iwasaki W."/>
        </authorList>
    </citation>
    <scope>NUCLEOTIDE SEQUENCE [LARGE SCALE GENOMIC DNA]</scope>
    <source>
        <strain evidence="2 3">DSM 100852</strain>
        <plasmid evidence="2 3">pFA3</plasmid>
    </source>
</reference>
<organism evidence="2 3">
    <name type="scientific">Fulvitalea axinellae</name>
    <dbReference type="NCBI Taxonomy" id="1182444"/>
    <lineage>
        <taxon>Bacteria</taxon>
        <taxon>Pseudomonadati</taxon>
        <taxon>Bacteroidota</taxon>
        <taxon>Cytophagia</taxon>
        <taxon>Cytophagales</taxon>
        <taxon>Persicobacteraceae</taxon>
        <taxon>Fulvitalea</taxon>
    </lineage>
</organism>
<dbReference type="Proteomes" id="UP001348817">
    <property type="component" value="Plasmid pFA3"/>
</dbReference>
<dbReference type="InterPro" id="IPR032466">
    <property type="entry name" value="Metal_Hydrolase"/>
</dbReference>
<evidence type="ECO:0000313" key="3">
    <source>
        <dbReference type="Proteomes" id="UP001348817"/>
    </source>
</evidence>
<dbReference type="Pfam" id="PF01979">
    <property type="entry name" value="Amidohydro_1"/>
    <property type="match status" value="1"/>
</dbReference>
<dbReference type="PANTHER" id="PTHR43135:SF3">
    <property type="entry name" value="ALPHA-D-RIBOSE 1-METHYLPHOSPHONATE 5-TRIPHOSPHATE DIPHOSPHATASE"/>
    <property type="match status" value="1"/>
</dbReference>
<dbReference type="EMBL" id="AP025317">
    <property type="protein sequence ID" value="BDD12085.1"/>
    <property type="molecule type" value="Genomic_DNA"/>
</dbReference>
<keyword evidence="2" id="KW-0614">Plasmid</keyword>
<geneLocation type="plasmid" evidence="2 3">
    <name>pFA3</name>
</geneLocation>
<dbReference type="RefSeq" id="WP_338395449.1">
    <property type="nucleotide sequence ID" value="NZ_AP025317.1"/>
</dbReference>
<dbReference type="Gene3D" id="2.30.40.10">
    <property type="entry name" value="Urease, subunit C, domain 1"/>
    <property type="match status" value="1"/>
</dbReference>
<dbReference type="InterPro" id="IPR011059">
    <property type="entry name" value="Metal-dep_hydrolase_composite"/>
</dbReference>
<dbReference type="Gene3D" id="3.40.50.10910">
    <property type="entry name" value="Amidohydrolase"/>
    <property type="match status" value="1"/>
</dbReference>
<protein>
    <submittedName>
        <fullName evidence="2">Amidohydrolase</fullName>
    </submittedName>
</protein>
<dbReference type="Gene3D" id="1.20.58.520">
    <property type="entry name" value="Amidohydrolase"/>
    <property type="match status" value="1"/>
</dbReference>
<evidence type="ECO:0000259" key="1">
    <source>
        <dbReference type="Pfam" id="PF01979"/>
    </source>
</evidence>
<dbReference type="InterPro" id="IPR051781">
    <property type="entry name" value="Metallo-dep_Hydrolase"/>
</dbReference>
<dbReference type="InterPro" id="IPR006680">
    <property type="entry name" value="Amidohydro-rel"/>
</dbReference>
<dbReference type="GO" id="GO:0016810">
    <property type="term" value="F:hydrolase activity, acting on carbon-nitrogen (but not peptide) bonds"/>
    <property type="evidence" value="ECO:0007669"/>
    <property type="project" value="InterPro"/>
</dbReference>
<feature type="domain" description="Amidohydrolase-related" evidence="1">
    <location>
        <begin position="89"/>
        <end position="442"/>
    </location>
</feature>
<dbReference type="SUPFAM" id="SSF51338">
    <property type="entry name" value="Composite domain of metallo-dependent hydrolases"/>
    <property type="match status" value="1"/>
</dbReference>
<dbReference type="KEGG" id="fax:FUAX_45170"/>
<sequence length="473" mass="52963">MKKNFLLTLLIFITVFFGCKENKPTISKVENDDKGSEIYVVKNVNIIPMTENTKVIENATVVIEDNKILSINDSIPDNSITIDGAGKWLIPGLIDMHVHGLSDGSFSENYPTQGATFPFNTQNLMTPYVANEVTTIFELSERIGLIAQRNQIEKGEVIGPRMALTAFIDNDGSIGSVKNPSDGRQTVRIAKGKGYKFLKVYTWLNQETFNAVIDEAKKLDMKVVGHIPIAFEGEVEKAFVANFGMIAHAEELSKQTSDYSYRQAQKFAQMAKKNNTWLTPNLSNMVWIINQARSLDSIRNSPGLKYVHPMFQSKWLTSNNYEDRDALIPTFQKQHDFHIKLVKAFKEAGVPMVAGTDAGTSGIIWGFSLHDELQLLVGAGLTPEEALVSATRLPATWLEIDDKVGTIEAGKFADLILLDKNPLEDIANTTKISGVFVNGKWLDKNNIDTMLKDLADWNTKNSDKFEWSKRREY</sequence>
<evidence type="ECO:0000313" key="2">
    <source>
        <dbReference type="EMBL" id="BDD12085.1"/>
    </source>
</evidence>
<dbReference type="AlphaFoldDB" id="A0AAU9DLM5"/>
<gene>
    <name evidence="2" type="ORF">FUAX_45170</name>
</gene>
<dbReference type="SUPFAM" id="SSF51556">
    <property type="entry name" value="Metallo-dependent hydrolases"/>
    <property type="match status" value="1"/>
</dbReference>
<name>A0AAU9DLM5_9BACT</name>
<accession>A0AAU9DLM5</accession>
<dbReference type="PANTHER" id="PTHR43135">
    <property type="entry name" value="ALPHA-D-RIBOSE 1-METHYLPHOSPHONATE 5-TRIPHOSPHATE DIPHOSPHATASE"/>
    <property type="match status" value="1"/>
</dbReference>